<name>A0A9X9MEW2_GULGU</name>
<evidence type="ECO:0000313" key="3">
    <source>
        <dbReference type="Proteomes" id="UP000269945"/>
    </source>
</evidence>
<feature type="compositionally biased region" description="Basic and acidic residues" evidence="1">
    <location>
        <begin position="157"/>
        <end position="168"/>
    </location>
</feature>
<gene>
    <name evidence="2" type="ORF">BN2614_LOCUS3</name>
</gene>
<evidence type="ECO:0000256" key="1">
    <source>
        <dbReference type="SAM" id="MobiDB-lite"/>
    </source>
</evidence>
<dbReference type="EMBL" id="CYRY02047260">
    <property type="protein sequence ID" value="VCX43201.1"/>
    <property type="molecule type" value="Genomic_DNA"/>
</dbReference>
<proteinExistence type="predicted"/>
<feature type="non-terminal residue" evidence="2">
    <location>
        <position position="189"/>
    </location>
</feature>
<dbReference type="Proteomes" id="UP000269945">
    <property type="component" value="Unassembled WGS sequence"/>
</dbReference>
<protein>
    <submittedName>
        <fullName evidence="2">Uncharacterized protein</fullName>
    </submittedName>
</protein>
<comment type="caution">
    <text evidence="2">The sequence shown here is derived from an EMBL/GenBank/DDBJ whole genome shotgun (WGS) entry which is preliminary data.</text>
</comment>
<reference evidence="2 3" key="1">
    <citation type="submission" date="2018-10" db="EMBL/GenBank/DDBJ databases">
        <authorList>
            <person name="Ekblom R."/>
            <person name="Jareborg N."/>
        </authorList>
    </citation>
    <scope>NUCLEOTIDE SEQUENCE [LARGE SCALE GENOMIC DNA]</scope>
    <source>
        <tissue evidence="2">Muscle</tissue>
    </source>
</reference>
<feature type="compositionally biased region" description="Low complexity" evidence="1">
    <location>
        <begin position="169"/>
        <end position="180"/>
    </location>
</feature>
<feature type="region of interest" description="Disordered" evidence="1">
    <location>
        <begin position="16"/>
        <end position="189"/>
    </location>
</feature>
<organism evidence="2 3">
    <name type="scientific">Gulo gulo</name>
    <name type="common">Wolverine</name>
    <name type="synonym">Gluton</name>
    <dbReference type="NCBI Taxonomy" id="48420"/>
    <lineage>
        <taxon>Eukaryota</taxon>
        <taxon>Metazoa</taxon>
        <taxon>Chordata</taxon>
        <taxon>Craniata</taxon>
        <taxon>Vertebrata</taxon>
        <taxon>Euteleostomi</taxon>
        <taxon>Mammalia</taxon>
        <taxon>Eutheria</taxon>
        <taxon>Laurasiatheria</taxon>
        <taxon>Carnivora</taxon>
        <taxon>Caniformia</taxon>
        <taxon>Musteloidea</taxon>
        <taxon>Mustelidae</taxon>
        <taxon>Guloninae</taxon>
        <taxon>Gulo</taxon>
    </lineage>
</organism>
<sequence>ERGGDERAVRVGVRVGLQRGRVAGHGRPRPPRLLPNQEPQLPPGHPGRLLAGRGVCSGRDAPQRRRDHPVRSSHLLCELQENAAARPPTHHLQAPDLGDRAEQHGVHAGRLPGQPRPAGVPVAPGQPRPLQLHRQSGQHQGHEPCPGDGRSPAPRLRGPEQLRADQRQGRPGVQGRGLPQEQTLLHRDP</sequence>
<keyword evidence="3" id="KW-1185">Reference proteome</keyword>
<feature type="non-terminal residue" evidence="2">
    <location>
        <position position="1"/>
    </location>
</feature>
<dbReference type="AlphaFoldDB" id="A0A9X9MEW2"/>
<evidence type="ECO:0000313" key="2">
    <source>
        <dbReference type="EMBL" id="VCX43201.1"/>
    </source>
</evidence>
<accession>A0A9X9MEW2</accession>